<dbReference type="Proteomes" id="UP000095358">
    <property type="component" value="Unassembled WGS sequence"/>
</dbReference>
<comment type="caution">
    <text evidence="1">The sequence shown here is derived from an EMBL/GenBank/DDBJ whole genome shotgun (WGS) entry which is preliminary data.</text>
</comment>
<protein>
    <submittedName>
        <fullName evidence="1">Uncharacterized protein</fullName>
    </submittedName>
</protein>
<evidence type="ECO:0000313" key="2">
    <source>
        <dbReference type="Proteomes" id="UP000095358"/>
    </source>
</evidence>
<dbReference type="VEuPathDB" id="FungiDB:AWRI3580_g2203"/>
<organism evidence="1 2">
    <name type="scientific">Hanseniaspora uvarum</name>
    <name type="common">Yeast</name>
    <name type="synonym">Kloeckera apiculata</name>
    <dbReference type="NCBI Taxonomy" id="29833"/>
    <lineage>
        <taxon>Eukaryota</taxon>
        <taxon>Fungi</taxon>
        <taxon>Dikarya</taxon>
        <taxon>Ascomycota</taxon>
        <taxon>Saccharomycotina</taxon>
        <taxon>Saccharomycetes</taxon>
        <taxon>Saccharomycodales</taxon>
        <taxon>Saccharomycodaceae</taxon>
        <taxon>Hanseniaspora</taxon>
    </lineage>
</organism>
<dbReference type="AlphaFoldDB" id="A0A1E5RRJ4"/>
<sequence>MTMQKTMHQSDESDSISSFACSLNIITTAPDVAEKTIFIPATLRTLVFAANGGINADNPDHLATDMNCIQSFDERLHVHQFFDLLTTADQLLTDFFLKLT</sequence>
<reference evidence="2" key="1">
    <citation type="journal article" date="2016" name="Genome Announc.">
        <title>Genome sequences of three species of Hanseniaspora isolated from spontaneous wine fermentations.</title>
        <authorList>
            <person name="Sternes P.R."/>
            <person name="Lee D."/>
            <person name="Kutyna D.R."/>
            <person name="Borneman A.R."/>
        </authorList>
    </citation>
    <scope>NUCLEOTIDE SEQUENCE [LARGE SCALE GENOMIC DNA]</scope>
    <source>
        <strain evidence="2">AWRI3580</strain>
    </source>
</reference>
<name>A0A1E5RRJ4_HANUV</name>
<evidence type="ECO:0000313" key="1">
    <source>
        <dbReference type="EMBL" id="OEJ89539.1"/>
    </source>
</evidence>
<accession>A0A1E5RRJ4</accession>
<keyword evidence="2" id="KW-1185">Reference proteome</keyword>
<proteinExistence type="predicted"/>
<gene>
    <name evidence="1" type="ORF">AWRI3580_g2203</name>
</gene>
<dbReference type="EMBL" id="LPNN01000004">
    <property type="protein sequence ID" value="OEJ89539.1"/>
    <property type="molecule type" value="Genomic_DNA"/>
</dbReference>